<feature type="domain" description="SnoaL-like" evidence="1">
    <location>
        <begin position="8"/>
        <end position="116"/>
    </location>
</feature>
<proteinExistence type="predicted"/>
<dbReference type="InterPro" id="IPR037401">
    <property type="entry name" value="SnoaL-like"/>
</dbReference>
<dbReference type="Proteomes" id="UP000573327">
    <property type="component" value="Unassembled WGS sequence"/>
</dbReference>
<name>A0A7W7S7Y5_9ACTN</name>
<comment type="caution">
    <text evidence="2">The sequence shown here is derived from an EMBL/GenBank/DDBJ whole genome shotgun (WGS) entry which is preliminary data.</text>
</comment>
<protein>
    <recommendedName>
        <fullName evidence="1">SnoaL-like domain-containing protein</fullName>
    </recommendedName>
</protein>
<dbReference type="RefSeq" id="WP_184910573.1">
    <property type="nucleotide sequence ID" value="NZ_JACHJR010000001.1"/>
</dbReference>
<organism evidence="2 3">
    <name type="scientific">Kitasatospora gansuensis</name>
    <dbReference type="NCBI Taxonomy" id="258050"/>
    <lineage>
        <taxon>Bacteria</taxon>
        <taxon>Bacillati</taxon>
        <taxon>Actinomycetota</taxon>
        <taxon>Actinomycetes</taxon>
        <taxon>Kitasatosporales</taxon>
        <taxon>Streptomycetaceae</taxon>
        <taxon>Kitasatospora</taxon>
    </lineage>
</organism>
<reference evidence="2 3" key="1">
    <citation type="submission" date="2020-08" db="EMBL/GenBank/DDBJ databases">
        <title>Sequencing the genomes of 1000 actinobacteria strains.</title>
        <authorList>
            <person name="Klenk H.-P."/>
        </authorList>
    </citation>
    <scope>NUCLEOTIDE SEQUENCE [LARGE SCALE GENOMIC DNA]</scope>
    <source>
        <strain evidence="2 3">DSM 44786</strain>
    </source>
</reference>
<evidence type="ECO:0000313" key="3">
    <source>
        <dbReference type="Proteomes" id="UP000573327"/>
    </source>
</evidence>
<dbReference type="SUPFAM" id="SSF54427">
    <property type="entry name" value="NTF2-like"/>
    <property type="match status" value="1"/>
</dbReference>
<dbReference type="PANTHER" id="PTHR41252:SF1">
    <property type="entry name" value="BLR2505 PROTEIN"/>
    <property type="match status" value="1"/>
</dbReference>
<dbReference type="EMBL" id="JACHJR010000001">
    <property type="protein sequence ID" value="MBB4944546.1"/>
    <property type="molecule type" value="Genomic_DNA"/>
</dbReference>
<sequence length="134" mass="14295">MTDSRTAVVRYVTAVAEGDLDAVVAAFAPDATWEYPGDLPISRTWQGRDAIVDDFLGGVGSLFAPDGAPVVALTSVIAEGDQVVAEWTAKGTGANGRTYDNVCLGIFTVRDGLIISVREYTDTQYVERSLFATE</sequence>
<dbReference type="PANTHER" id="PTHR41252">
    <property type="entry name" value="BLR2505 PROTEIN"/>
    <property type="match status" value="1"/>
</dbReference>
<keyword evidence="3" id="KW-1185">Reference proteome</keyword>
<dbReference type="InterPro" id="IPR032710">
    <property type="entry name" value="NTF2-like_dom_sf"/>
</dbReference>
<dbReference type="Gene3D" id="3.10.450.50">
    <property type="match status" value="1"/>
</dbReference>
<dbReference type="Pfam" id="PF12680">
    <property type="entry name" value="SnoaL_2"/>
    <property type="match status" value="1"/>
</dbReference>
<gene>
    <name evidence="2" type="ORF">F4556_000081</name>
</gene>
<accession>A0A7W7S7Y5</accession>
<dbReference type="AlphaFoldDB" id="A0A7W7S7Y5"/>
<evidence type="ECO:0000259" key="1">
    <source>
        <dbReference type="Pfam" id="PF12680"/>
    </source>
</evidence>
<evidence type="ECO:0000313" key="2">
    <source>
        <dbReference type="EMBL" id="MBB4944546.1"/>
    </source>
</evidence>